<evidence type="ECO:0000256" key="5">
    <source>
        <dbReference type="ARBA" id="ARBA00022840"/>
    </source>
</evidence>
<evidence type="ECO:0000256" key="2">
    <source>
        <dbReference type="ARBA" id="ARBA00022679"/>
    </source>
</evidence>
<dbReference type="PANTHER" id="PTHR43085:SF1">
    <property type="entry name" value="PSEUDOURIDINE KINASE-RELATED"/>
    <property type="match status" value="1"/>
</dbReference>
<evidence type="ECO:0000256" key="4">
    <source>
        <dbReference type="ARBA" id="ARBA00022777"/>
    </source>
</evidence>
<comment type="similarity">
    <text evidence="1">Belongs to the carbohydrate kinase PfkB family.</text>
</comment>
<dbReference type="PRINTS" id="PR00990">
    <property type="entry name" value="RIBOKINASE"/>
</dbReference>
<reference evidence="7 8" key="2">
    <citation type="journal article" date="2011" name="J. Bacteriol.">
        <title>Genome Sequence of Kosmotoga olearia Strain TBF 19.5.1, a Thermophilic Bacterium with a Wide Growth Temperature Range, Isolated from the Troll B Oil Platform in the North Sea.</title>
        <authorList>
            <person name="Swithers K.S."/>
            <person name="Dipippo J.L."/>
            <person name="Bruce D.C."/>
            <person name="Detter C."/>
            <person name="Tapia R."/>
            <person name="Han S."/>
            <person name="Goodwin L.A."/>
            <person name="Han J."/>
            <person name="Woyke T."/>
            <person name="Pitluck S."/>
            <person name="Pennacchio L."/>
            <person name="Nolan M."/>
            <person name="Mikhailova N."/>
            <person name="Land M.L."/>
            <person name="Nesbo C.L."/>
            <person name="Gogarten J.P."/>
            <person name="Noll K.M."/>
        </authorList>
    </citation>
    <scope>NUCLEOTIDE SEQUENCE [LARGE SCALE GENOMIC DNA]</scope>
    <source>
        <strain evidence="8">ATCC BAA-1733 / DSM 21960 / TBF 19.5.1</strain>
    </source>
</reference>
<gene>
    <name evidence="7" type="ordered locus">Kole_0610</name>
</gene>
<dbReference type="GO" id="GO:0005524">
    <property type="term" value="F:ATP binding"/>
    <property type="evidence" value="ECO:0007669"/>
    <property type="project" value="UniProtKB-KW"/>
</dbReference>
<dbReference type="SUPFAM" id="SSF53613">
    <property type="entry name" value="Ribokinase-like"/>
    <property type="match status" value="1"/>
</dbReference>
<name>C5CEZ9_KOSOT</name>
<dbReference type="InterPro" id="IPR002139">
    <property type="entry name" value="Ribo/fructo_kinase"/>
</dbReference>
<dbReference type="GO" id="GO:0006000">
    <property type="term" value="P:fructose metabolic process"/>
    <property type="evidence" value="ECO:0007669"/>
    <property type="project" value="UniProtKB-ARBA"/>
</dbReference>
<dbReference type="InterPro" id="IPR011611">
    <property type="entry name" value="PfkB_dom"/>
</dbReference>
<dbReference type="EMBL" id="CP001634">
    <property type="protein sequence ID" value="ACR79328.1"/>
    <property type="molecule type" value="Genomic_DNA"/>
</dbReference>
<keyword evidence="3" id="KW-0547">Nucleotide-binding</keyword>
<evidence type="ECO:0000313" key="8">
    <source>
        <dbReference type="Proteomes" id="UP000002382"/>
    </source>
</evidence>
<dbReference type="OrthoDB" id="9813569at2"/>
<dbReference type="GO" id="GO:0008865">
    <property type="term" value="F:fructokinase activity"/>
    <property type="evidence" value="ECO:0007669"/>
    <property type="project" value="UniProtKB-ARBA"/>
</dbReference>
<reference evidence="7 8" key="1">
    <citation type="submission" date="2009-06" db="EMBL/GenBank/DDBJ databases">
        <title>Complete sequence of Thermotogales bacterium TBF 19.5.1.</title>
        <authorList>
            <consortium name="US DOE Joint Genome Institute"/>
            <person name="Lucas S."/>
            <person name="Copeland A."/>
            <person name="Lapidus A."/>
            <person name="Glavina del Rio T."/>
            <person name="Tice H."/>
            <person name="Bruce D."/>
            <person name="Goodwin L."/>
            <person name="Pitluck S."/>
            <person name="Chertkov O."/>
            <person name="Brettin T."/>
            <person name="Detter J.C."/>
            <person name="Han C."/>
            <person name="Schmutz J."/>
            <person name="Larimer F."/>
            <person name="Land M."/>
            <person name="Hauser L."/>
            <person name="Kyrpides N."/>
            <person name="Ovchinnikova G."/>
            <person name="Noll K."/>
        </authorList>
    </citation>
    <scope>NUCLEOTIDE SEQUENCE [LARGE SCALE GENOMIC DNA]</scope>
    <source>
        <strain evidence="8">ATCC BAA-1733 / DSM 21960 / TBF 19.5.1</strain>
    </source>
</reference>
<dbReference type="CDD" id="cd01167">
    <property type="entry name" value="bac_FRK"/>
    <property type="match status" value="1"/>
</dbReference>
<dbReference type="AlphaFoldDB" id="C5CEZ9"/>
<sequence>MAKPVLCAGEVLLDFLSKNPGAGLDETTLFEKRPGGSPFNIAVGLRRLGVPVAFLGKVGTDEFGDALFSYLASEGIDTRFVVRSPGTKTSLAFAAIDKHGKPVFRFYRDNAADVSLKITEIPDINPQDFSLYHCGSISLLEEPSASTYLEIFRRFVKSGIKTSFDPNIRRSLIKNEKNYRMLLNEIISNADIIKLSDEDLEYITGEKNPEKAVNKLLTKSNAIIFVTLGSKGSLVCKDKEISHVPGYNVKVLETTGCGDSFMAAVLSHIYKLNSEEFVRLSIMELEKIAKFANAEAAIVATRYGAANSMPYKQEVETFFLKDL</sequence>
<dbReference type="RefSeq" id="WP_012745110.1">
    <property type="nucleotide sequence ID" value="NC_012785.1"/>
</dbReference>
<evidence type="ECO:0000313" key="7">
    <source>
        <dbReference type="EMBL" id="ACR79328.1"/>
    </source>
</evidence>
<organism evidence="7 8">
    <name type="scientific">Kosmotoga olearia (strain ATCC BAA-1733 / DSM 21960 / TBF 19.5.1)</name>
    <dbReference type="NCBI Taxonomy" id="521045"/>
    <lineage>
        <taxon>Bacteria</taxon>
        <taxon>Thermotogati</taxon>
        <taxon>Thermotogota</taxon>
        <taxon>Thermotogae</taxon>
        <taxon>Kosmotogales</taxon>
        <taxon>Kosmotogaceae</taxon>
        <taxon>Kosmotoga</taxon>
    </lineage>
</organism>
<proteinExistence type="inferred from homology"/>
<dbReference type="PROSITE" id="PS00583">
    <property type="entry name" value="PFKB_KINASES_1"/>
    <property type="match status" value="1"/>
</dbReference>
<dbReference type="Proteomes" id="UP000002382">
    <property type="component" value="Chromosome"/>
</dbReference>
<dbReference type="InterPro" id="IPR050306">
    <property type="entry name" value="PfkB_Carbo_kinase"/>
</dbReference>
<evidence type="ECO:0000256" key="1">
    <source>
        <dbReference type="ARBA" id="ARBA00010688"/>
    </source>
</evidence>
<keyword evidence="2" id="KW-0808">Transferase</keyword>
<feature type="domain" description="Carbohydrate kinase PfkB" evidence="6">
    <location>
        <begin position="5"/>
        <end position="310"/>
    </location>
</feature>
<keyword evidence="4" id="KW-0418">Kinase</keyword>
<dbReference type="Pfam" id="PF00294">
    <property type="entry name" value="PfkB"/>
    <property type="match status" value="1"/>
</dbReference>
<dbReference type="Gene3D" id="3.40.1190.20">
    <property type="match status" value="1"/>
</dbReference>
<keyword evidence="8" id="KW-1185">Reference proteome</keyword>
<evidence type="ECO:0000256" key="3">
    <source>
        <dbReference type="ARBA" id="ARBA00022741"/>
    </source>
</evidence>
<dbReference type="PANTHER" id="PTHR43085">
    <property type="entry name" value="HEXOKINASE FAMILY MEMBER"/>
    <property type="match status" value="1"/>
</dbReference>
<dbReference type="InterPro" id="IPR029056">
    <property type="entry name" value="Ribokinase-like"/>
</dbReference>
<evidence type="ECO:0000259" key="6">
    <source>
        <dbReference type="Pfam" id="PF00294"/>
    </source>
</evidence>
<dbReference type="HOGENOM" id="CLU_027634_6_1_0"/>
<keyword evidence="5" id="KW-0067">ATP-binding</keyword>
<dbReference type="InterPro" id="IPR002173">
    <property type="entry name" value="Carboh/pur_kinase_PfkB_CS"/>
</dbReference>
<accession>C5CEZ9</accession>
<dbReference type="KEGG" id="kol:Kole_0610"/>
<dbReference type="STRING" id="521045.Kole_0610"/>
<dbReference type="eggNOG" id="COG0524">
    <property type="taxonomic scope" value="Bacteria"/>
</dbReference>
<protein>
    <submittedName>
        <fullName evidence="7">PfkB domain protein</fullName>
    </submittedName>
</protein>